<name>A0AAE3XEE7_9DEIO</name>
<accession>A0AAE3XEE7</accession>
<dbReference type="RefSeq" id="WP_309852989.1">
    <property type="nucleotide sequence ID" value="NZ_JAVDQJ010000004.1"/>
</dbReference>
<reference evidence="1" key="1">
    <citation type="submission" date="2023-07" db="EMBL/GenBank/DDBJ databases">
        <title>Sorghum-associated microbial communities from plants grown in Nebraska, USA.</title>
        <authorList>
            <person name="Schachtman D."/>
        </authorList>
    </citation>
    <scope>NUCLEOTIDE SEQUENCE</scope>
    <source>
        <strain evidence="1">BE330</strain>
    </source>
</reference>
<organism evidence="1 2">
    <name type="scientific">Deinococcus soli</name>
    <name type="common">ex Cha et al. 2016</name>
    <dbReference type="NCBI Taxonomy" id="1309411"/>
    <lineage>
        <taxon>Bacteria</taxon>
        <taxon>Thermotogati</taxon>
        <taxon>Deinococcota</taxon>
        <taxon>Deinococci</taxon>
        <taxon>Deinococcales</taxon>
        <taxon>Deinococcaceae</taxon>
        <taxon>Deinococcus</taxon>
    </lineage>
</organism>
<proteinExistence type="predicted"/>
<dbReference type="Proteomes" id="UP001185331">
    <property type="component" value="Unassembled WGS sequence"/>
</dbReference>
<dbReference type="AlphaFoldDB" id="A0AAE3XEE7"/>
<dbReference type="EMBL" id="JAVDQK010000005">
    <property type="protein sequence ID" value="MDR6218605.1"/>
    <property type="molecule type" value="Genomic_DNA"/>
</dbReference>
<comment type="caution">
    <text evidence="1">The sequence shown here is derived from an EMBL/GenBank/DDBJ whole genome shotgun (WGS) entry which is preliminary data.</text>
</comment>
<evidence type="ECO:0000313" key="2">
    <source>
        <dbReference type="Proteomes" id="UP001185331"/>
    </source>
</evidence>
<sequence length="212" mass="22978">MTRALSDVLTDVTRALSASASSTHAKAHAQKNPAVRAAMLEDADRIEALEGEVRVAAQAQADADARLRAENAALRRKLSRVRSVHVYMAETTARRVPESFFDALAQLDRVLSEPLHDPQTGNLLPLPNAWTPEEEATLRAWVALLAPDCEGSVRLTRDRDADATLSLAEMLAPDWSRGRIAPELSGLVQVSVPELLLFRQAFLAALGAGGKR</sequence>
<protein>
    <submittedName>
        <fullName evidence="1">Uncharacterized protein</fullName>
    </submittedName>
</protein>
<evidence type="ECO:0000313" key="1">
    <source>
        <dbReference type="EMBL" id="MDR6218605.1"/>
    </source>
</evidence>
<gene>
    <name evidence="1" type="ORF">J2Y00_002202</name>
</gene>